<dbReference type="CDD" id="cd03468">
    <property type="entry name" value="PolY_like"/>
    <property type="match status" value="1"/>
</dbReference>
<protein>
    <submittedName>
        <fullName evidence="4">DUF6504 family protein</fullName>
    </submittedName>
</protein>
<reference evidence="4 5" key="1">
    <citation type="submission" date="2024-03" db="EMBL/GenBank/DDBJ databases">
        <authorList>
            <person name="Jo J.-H."/>
        </authorList>
    </citation>
    <scope>NUCLEOTIDE SEQUENCE [LARGE SCALE GENOMIC DNA]</scope>
    <source>
        <strain evidence="4 5">PS1R-30</strain>
    </source>
</reference>
<dbReference type="InterPro" id="IPR043502">
    <property type="entry name" value="DNA/RNA_pol_sf"/>
</dbReference>
<gene>
    <name evidence="4" type="ORF">WG901_08420</name>
</gene>
<comment type="caution">
    <text evidence="4">The sequence shown here is derived from an EMBL/GenBank/DDBJ whole genome shotgun (WGS) entry which is preliminary data.</text>
</comment>
<keyword evidence="5" id="KW-1185">Reference proteome</keyword>
<keyword evidence="1" id="KW-0227">DNA damage</keyword>
<accession>A0ABU8RVC6</accession>
<dbReference type="Gene3D" id="3.40.1170.60">
    <property type="match status" value="1"/>
</dbReference>
<evidence type="ECO:0000259" key="3">
    <source>
        <dbReference type="Pfam" id="PF20114"/>
    </source>
</evidence>
<dbReference type="InterPro" id="IPR001126">
    <property type="entry name" value="UmuC"/>
</dbReference>
<evidence type="ECO:0000259" key="2">
    <source>
        <dbReference type="Pfam" id="PF00817"/>
    </source>
</evidence>
<dbReference type="EMBL" id="JBBHJZ010000001">
    <property type="protein sequence ID" value="MEJ5976656.1"/>
    <property type="molecule type" value="Genomic_DNA"/>
</dbReference>
<dbReference type="PANTHER" id="PTHR35369:SF2">
    <property type="entry name" value="BLR3025 PROTEIN"/>
    <property type="match status" value="1"/>
</dbReference>
<dbReference type="PANTHER" id="PTHR35369">
    <property type="entry name" value="BLR3025 PROTEIN-RELATED"/>
    <property type="match status" value="1"/>
</dbReference>
<dbReference type="InterPro" id="IPR050356">
    <property type="entry name" value="SulA_CellDiv_inhibitor"/>
</dbReference>
<feature type="domain" description="DUF6504" evidence="3">
    <location>
        <begin position="433"/>
        <end position="509"/>
    </location>
</feature>
<name>A0ABU8RVC6_9SPHN</name>
<sequence>MRRVVSLFLPHWSTDRLRRKGLGPSPDGARLPLVTVVPDHGRRVVAAVDLEARRHGLTPGMTLTKARSLVPELQAMDADPEADAAGLRSLALWAGRRYSPIVAPDPPDGIWVDITGCAALFGNETSLVKDLHRRTVAFGLSLQIGVADTAGCAHAAARHVPAGRPVIIEPGQSRKALALLPISALRIEAGVAEALRKLGFERIEQLMGEPRGPFAKRFGRGLYRRLDQALGMVPEPIDPLFADSLPRARRGLLEPIGTSEAFAQVIGDLASDVVAQLTAIGKGARRLDCFFHRVDGITQTIRVGTAAPSRDIAHLAKLVISRLETVDPGFGVEAITLAVPLMDTMGSRQAEGLADDVQRGPNLAALVDALANRFGHRRLYRDTPRPSAMPERAIAQAGPLAPPGGASWRIDHPRPSRMLTPPEPVQVTAMLPDHPPAMFVWRGKRHRVVRADGPERMQGEWWREAGHEADNPYAVRDYFQVETATGGRYWIFRLGDGENPATGPMRWFIHGAFA</sequence>
<evidence type="ECO:0000256" key="1">
    <source>
        <dbReference type="ARBA" id="ARBA00022763"/>
    </source>
</evidence>
<dbReference type="RefSeq" id="WP_339586560.1">
    <property type="nucleotide sequence ID" value="NZ_JBBHJZ010000001.1"/>
</dbReference>
<dbReference type="Proteomes" id="UP001361239">
    <property type="component" value="Unassembled WGS sequence"/>
</dbReference>
<dbReference type="Pfam" id="PF00817">
    <property type="entry name" value="IMS"/>
    <property type="match status" value="1"/>
</dbReference>
<feature type="domain" description="UmuC" evidence="2">
    <location>
        <begin position="34"/>
        <end position="157"/>
    </location>
</feature>
<evidence type="ECO:0000313" key="5">
    <source>
        <dbReference type="Proteomes" id="UP001361239"/>
    </source>
</evidence>
<dbReference type="InterPro" id="IPR045443">
    <property type="entry name" value="DUF6504"/>
</dbReference>
<dbReference type="SUPFAM" id="SSF56672">
    <property type="entry name" value="DNA/RNA polymerases"/>
    <property type="match status" value="1"/>
</dbReference>
<dbReference type="Pfam" id="PF20114">
    <property type="entry name" value="DUF6504"/>
    <property type="match status" value="1"/>
</dbReference>
<proteinExistence type="predicted"/>
<evidence type="ECO:0000313" key="4">
    <source>
        <dbReference type="EMBL" id="MEJ5976656.1"/>
    </source>
</evidence>
<organism evidence="4 5">
    <name type="scientific">Novosphingobium anseongense</name>
    <dbReference type="NCBI Taxonomy" id="3133436"/>
    <lineage>
        <taxon>Bacteria</taxon>
        <taxon>Pseudomonadati</taxon>
        <taxon>Pseudomonadota</taxon>
        <taxon>Alphaproteobacteria</taxon>
        <taxon>Sphingomonadales</taxon>
        <taxon>Sphingomonadaceae</taxon>
        <taxon>Novosphingobium</taxon>
    </lineage>
</organism>